<dbReference type="SMART" id="SM00220">
    <property type="entry name" value="S_TKc"/>
    <property type="match status" value="1"/>
</dbReference>
<protein>
    <recommendedName>
        <fullName evidence="3">Protein kinase domain-containing protein</fullName>
    </recommendedName>
</protein>
<organism evidence="4">
    <name type="scientific">Triparma pacifica</name>
    <dbReference type="NCBI Taxonomy" id="91992"/>
    <lineage>
        <taxon>Eukaryota</taxon>
        <taxon>Sar</taxon>
        <taxon>Stramenopiles</taxon>
        <taxon>Ochrophyta</taxon>
        <taxon>Bolidophyceae</taxon>
        <taxon>Parmales</taxon>
        <taxon>Triparmaceae</taxon>
        <taxon>Triparma</taxon>
    </lineage>
</organism>
<evidence type="ECO:0000256" key="2">
    <source>
        <dbReference type="SAM" id="MobiDB-lite"/>
    </source>
</evidence>
<accession>A0A7S2QVG9</accession>
<evidence type="ECO:0000259" key="3">
    <source>
        <dbReference type="PROSITE" id="PS50011"/>
    </source>
</evidence>
<dbReference type="InterPro" id="IPR011009">
    <property type="entry name" value="Kinase-like_dom_sf"/>
</dbReference>
<dbReference type="InterPro" id="IPR023393">
    <property type="entry name" value="START-like_dom_sf"/>
</dbReference>
<proteinExistence type="predicted"/>
<reference evidence="4" key="1">
    <citation type="submission" date="2021-01" db="EMBL/GenBank/DDBJ databases">
        <authorList>
            <person name="Corre E."/>
            <person name="Pelletier E."/>
            <person name="Niang G."/>
            <person name="Scheremetjew M."/>
            <person name="Finn R."/>
            <person name="Kale V."/>
            <person name="Holt S."/>
            <person name="Cochrane G."/>
            <person name="Meng A."/>
            <person name="Brown T."/>
            <person name="Cohen L."/>
        </authorList>
    </citation>
    <scope>NUCLEOTIDE SEQUENCE</scope>
    <source>
        <strain evidence="4">CCMP 1866</strain>
    </source>
</reference>
<sequence length="725" mass="82769">MDDEADQVALDRLVNIIRNEEQEYNEEEKRAIKKGKEFYEKCKVIEKIKKLSCADKRVEMKLVQLDGESLVTGIATTVVDASVEECAAFQYFLDSREHKKKSEERKILEQQIRHVNSHTLYYSTTRQISTVSRYRDWRSKVTWLKEVDGSICIDFSDTKDTMEEFPVKEGNVLASAHTVWIFEPEDPIGEIPQTRVTFTSRVDAGGNVPAKAMTYISKRFGAVVSKLRMKFDKGDEIAEYKTGGSIKLTRDKIEQSLLVDSFELVFERDRKGDRVSLARGAFGNVLVADYHSTRCAYKEIHPADLSDATLKKFFLELKLIGTLRHPNIAQCIGVVWEMEEHGIMFELCKNGGLDDFLKKHAALGLISWKNTETVEAAHREMAKRSVKKNGTIAMMLTKGIGLKSRWAHEIAKGSAFLHGKEPAILHRDLKGANVLVGDDFTAKITDFGESRHLGGVIEEEQKTMTPAVGTPHFMAPEVFSTDIKDKIYGKAIDVYSFGMLLLELFYDGRISKGFKKGWGHLVIMNRVSKGWRPDLKLVREEDEDLADIIEQCWSQDPSERPTFQDIIIFFDEKLKQLEVESEEEEDQIDKTKKGTKNETIPTERDEESGSDPMSKISLANENQEKSNIDIANKNVRKKEVKEHQGADAIDPMDIFAMAKLQDEKKVTKKRDPDDQQKVILKIASRNEDEKQKVEEITTRDDEYEGLNVQQKQMKAMLGKQDFWLL</sequence>
<dbReference type="PANTHER" id="PTHR44329:SF289">
    <property type="entry name" value="SERINE_THREONINE-PROTEIN KINASE VIK"/>
    <property type="match status" value="1"/>
</dbReference>
<name>A0A7S2QVG9_9STRA</name>
<dbReference type="GO" id="GO:0005524">
    <property type="term" value="F:ATP binding"/>
    <property type="evidence" value="ECO:0007669"/>
    <property type="project" value="InterPro"/>
</dbReference>
<keyword evidence="1" id="KW-0175">Coiled coil</keyword>
<dbReference type="AlphaFoldDB" id="A0A7S2QVG9"/>
<dbReference type="SUPFAM" id="SSF56112">
    <property type="entry name" value="Protein kinase-like (PK-like)"/>
    <property type="match status" value="1"/>
</dbReference>
<gene>
    <name evidence="4" type="ORF">TPAC0785_LOCUS600</name>
</gene>
<dbReference type="PANTHER" id="PTHR44329">
    <property type="entry name" value="SERINE/THREONINE-PROTEIN KINASE TNNI3K-RELATED"/>
    <property type="match status" value="1"/>
</dbReference>
<feature type="coiled-coil region" evidence="1">
    <location>
        <begin position="10"/>
        <end position="37"/>
    </location>
</feature>
<dbReference type="PROSITE" id="PS00108">
    <property type="entry name" value="PROTEIN_KINASE_ST"/>
    <property type="match status" value="1"/>
</dbReference>
<dbReference type="InterPro" id="IPR000719">
    <property type="entry name" value="Prot_kinase_dom"/>
</dbReference>
<feature type="domain" description="Protein kinase" evidence="3">
    <location>
        <begin position="271"/>
        <end position="574"/>
    </location>
</feature>
<dbReference type="Gene3D" id="1.10.510.10">
    <property type="entry name" value="Transferase(Phosphotransferase) domain 1"/>
    <property type="match status" value="1"/>
</dbReference>
<dbReference type="SUPFAM" id="SSF55961">
    <property type="entry name" value="Bet v1-like"/>
    <property type="match status" value="1"/>
</dbReference>
<feature type="region of interest" description="Disordered" evidence="2">
    <location>
        <begin position="580"/>
        <end position="631"/>
    </location>
</feature>
<dbReference type="InterPro" id="IPR008271">
    <property type="entry name" value="Ser/Thr_kinase_AS"/>
</dbReference>
<dbReference type="InterPro" id="IPR051681">
    <property type="entry name" value="Ser/Thr_Kinases-Pseudokinases"/>
</dbReference>
<dbReference type="InterPro" id="IPR001245">
    <property type="entry name" value="Ser-Thr/Tyr_kinase_cat_dom"/>
</dbReference>
<evidence type="ECO:0000256" key="1">
    <source>
        <dbReference type="SAM" id="Coils"/>
    </source>
</evidence>
<dbReference type="EMBL" id="HBHE01000936">
    <property type="protein sequence ID" value="CAD9653050.1"/>
    <property type="molecule type" value="Transcribed_RNA"/>
</dbReference>
<evidence type="ECO:0000313" key="4">
    <source>
        <dbReference type="EMBL" id="CAD9653050.1"/>
    </source>
</evidence>
<dbReference type="GO" id="GO:0004674">
    <property type="term" value="F:protein serine/threonine kinase activity"/>
    <property type="evidence" value="ECO:0007669"/>
    <property type="project" value="TreeGrafter"/>
</dbReference>
<dbReference type="Pfam" id="PF07714">
    <property type="entry name" value="PK_Tyr_Ser-Thr"/>
    <property type="match status" value="1"/>
</dbReference>
<dbReference type="Gene3D" id="3.30.530.20">
    <property type="match status" value="1"/>
</dbReference>
<dbReference type="PROSITE" id="PS50011">
    <property type="entry name" value="PROTEIN_KINASE_DOM"/>
    <property type="match status" value="1"/>
</dbReference>